<dbReference type="EC" id="2.1.1.72" evidence="2"/>
<evidence type="ECO:0000259" key="8">
    <source>
        <dbReference type="Pfam" id="PF02384"/>
    </source>
</evidence>
<dbReference type="PRINTS" id="PR00507">
    <property type="entry name" value="N12N6MTFRASE"/>
</dbReference>
<dbReference type="GO" id="GO:0008170">
    <property type="term" value="F:N-methyltransferase activity"/>
    <property type="evidence" value="ECO:0007669"/>
    <property type="project" value="InterPro"/>
</dbReference>
<protein>
    <recommendedName>
        <fullName evidence="2">site-specific DNA-methyltransferase (adenine-specific)</fullName>
        <ecNumber evidence="2">2.1.1.72</ecNumber>
    </recommendedName>
</protein>
<dbReference type="AlphaFoldDB" id="E3I122"/>
<feature type="domain" description="N6 adenine-specific DNA methyltransferase N-terminal" evidence="9">
    <location>
        <begin position="11"/>
        <end position="79"/>
    </location>
</feature>
<dbReference type="GO" id="GO:0009007">
    <property type="term" value="F:site-specific DNA-methyltransferase (adenine-specific) activity"/>
    <property type="evidence" value="ECO:0007669"/>
    <property type="project" value="UniProtKB-EC"/>
</dbReference>
<dbReference type="InterPro" id="IPR051537">
    <property type="entry name" value="DNA_Adenine_Mtase"/>
</dbReference>
<feature type="domain" description="DNA methylase adenine-specific" evidence="8">
    <location>
        <begin position="152"/>
        <end position="452"/>
    </location>
</feature>
<dbReference type="Gene3D" id="3.40.50.150">
    <property type="entry name" value="Vaccinia Virus protein VP39"/>
    <property type="match status" value="1"/>
</dbReference>
<reference evidence="11" key="1">
    <citation type="journal article" date="2011" name="J. Bacteriol.">
        <title>Genome sequences of eight morphologically diverse alphaproteobacteria.</title>
        <authorList>
            <consortium name="US DOE Joint Genome Institute"/>
            <person name="Brown P.J."/>
            <person name="Kysela D.T."/>
            <person name="Buechlein A."/>
            <person name="Hemmerich C."/>
            <person name="Brun Y.V."/>
        </authorList>
    </citation>
    <scope>NUCLEOTIDE SEQUENCE [LARGE SCALE GENOMIC DNA]</scope>
    <source>
        <strain evidence="11">ATCC 17100 / ATH 3.1.1 / DSM 162 / LMG 4299</strain>
    </source>
</reference>
<gene>
    <name evidence="10" type="ordered locus">Rvan_3143</name>
</gene>
<dbReference type="GO" id="GO:0003677">
    <property type="term" value="F:DNA binding"/>
    <property type="evidence" value="ECO:0007669"/>
    <property type="project" value="InterPro"/>
</dbReference>
<dbReference type="PROSITE" id="PS00092">
    <property type="entry name" value="N6_MTASE"/>
    <property type="match status" value="1"/>
</dbReference>
<comment type="catalytic activity">
    <reaction evidence="7">
        <text>a 2'-deoxyadenosine in DNA + S-adenosyl-L-methionine = an N(6)-methyl-2'-deoxyadenosine in DNA + S-adenosyl-L-homocysteine + H(+)</text>
        <dbReference type="Rhea" id="RHEA:15197"/>
        <dbReference type="Rhea" id="RHEA-COMP:12418"/>
        <dbReference type="Rhea" id="RHEA-COMP:12419"/>
        <dbReference type="ChEBI" id="CHEBI:15378"/>
        <dbReference type="ChEBI" id="CHEBI:57856"/>
        <dbReference type="ChEBI" id="CHEBI:59789"/>
        <dbReference type="ChEBI" id="CHEBI:90615"/>
        <dbReference type="ChEBI" id="CHEBI:90616"/>
        <dbReference type="EC" id="2.1.1.72"/>
    </reaction>
</comment>
<keyword evidence="6" id="KW-0680">Restriction system</keyword>
<dbReference type="PANTHER" id="PTHR42933:SF4">
    <property type="entry name" value="TYPE I RESTRICTION ENZYME ECOKI METHYLASE SUBUNIT"/>
    <property type="match status" value="1"/>
</dbReference>
<dbReference type="InterPro" id="IPR002052">
    <property type="entry name" value="DNA_methylase_N6_adenine_CS"/>
</dbReference>
<dbReference type="OrthoDB" id="9806213at2"/>
<keyword evidence="11" id="KW-1185">Reference proteome</keyword>
<dbReference type="eggNOG" id="COG0286">
    <property type="taxonomic scope" value="Bacteria"/>
</dbReference>
<dbReference type="HOGENOM" id="CLU_018284_4_0_5"/>
<dbReference type="SUPFAM" id="SSF53335">
    <property type="entry name" value="S-adenosyl-L-methionine-dependent methyltransferases"/>
    <property type="match status" value="1"/>
</dbReference>
<dbReference type="EMBL" id="CP002292">
    <property type="protein sequence ID" value="ADP72345.1"/>
    <property type="molecule type" value="Genomic_DNA"/>
</dbReference>
<evidence type="ECO:0000259" key="9">
    <source>
        <dbReference type="Pfam" id="PF12161"/>
    </source>
</evidence>
<dbReference type="InterPro" id="IPR029063">
    <property type="entry name" value="SAM-dependent_MTases_sf"/>
</dbReference>
<dbReference type="Pfam" id="PF02384">
    <property type="entry name" value="N6_Mtase"/>
    <property type="match status" value="1"/>
</dbReference>
<dbReference type="REBASE" id="28735">
    <property type="entry name" value="M.RvaDORF3143P"/>
</dbReference>
<proteinExistence type="inferred from homology"/>
<evidence type="ECO:0000313" key="11">
    <source>
        <dbReference type="Proteomes" id="UP000001399"/>
    </source>
</evidence>
<accession>E3I122</accession>
<dbReference type="InterPro" id="IPR038333">
    <property type="entry name" value="T1MK-like_N_sf"/>
</dbReference>
<dbReference type="Gene3D" id="1.20.1260.30">
    <property type="match status" value="1"/>
</dbReference>
<dbReference type="InterPro" id="IPR003356">
    <property type="entry name" value="DNA_methylase_A-5"/>
</dbReference>
<name>E3I122_RHOVT</name>
<dbReference type="KEGG" id="rva:Rvan_3143"/>
<evidence type="ECO:0000313" key="10">
    <source>
        <dbReference type="EMBL" id="ADP72345.1"/>
    </source>
</evidence>
<dbReference type="InterPro" id="IPR022749">
    <property type="entry name" value="D12N6_MeTrfase_N"/>
</dbReference>
<evidence type="ECO:0000256" key="2">
    <source>
        <dbReference type="ARBA" id="ARBA00011900"/>
    </source>
</evidence>
<evidence type="ECO:0000256" key="6">
    <source>
        <dbReference type="ARBA" id="ARBA00022747"/>
    </source>
</evidence>
<evidence type="ECO:0000256" key="3">
    <source>
        <dbReference type="ARBA" id="ARBA00022603"/>
    </source>
</evidence>
<evidence type="ECO:0000256" key="1">
    <source>
        <dbReference type="ARBA" id="ARBA00006594"/>
    </source>
</evidence>
<dbReference type="Pfam" id="PF12161">
    <property type="entry name" value="HsdM_N"/>
    <property type="match status" value="1"/>
</dbReference>
<keyword evidence="5" id="KW-0949">S-adenosyl-L-methionine</keyword>
<dbReference type="GO" id="GO:0032259">
    <property type="term" value="P:methylation"/>
    <property type="evidence" value="ECO:0007669"/>
    <property type="project" value="UniProtKB-KW"/>
</dbReference>
<sequence>MYENAFNSIEKALRAEEGISNELDYVEQTSWILFLKYLHDLESERRDRAELEGKDYKPIIDGQIRWDQWAAPKKNGQFDHNTALTGDDLVDFVDRSLFPYLARFHERATGPDTIEYKIGEVFTELRSKFRSGYILRDVLEIVDSLHFKTQADKHELSALYETRIRRMGNAGRNGGEYYTPRPLIRAMIRVVAPKIGETIYDGAVGSAGFLCEAYDYLRRPNISASDYETLQRRTFYGQEKKSLAYIIGIMNMILHGIEAPNIVRTNSLNENVLDYQEKDRHDIVLANPPFGGGERREVQQNFPIKSGETAYLFLQHFIRKLRAGGRAAVVIKNTFLSNTDNASVALRRELLESCNLHTILDCPQGTFQGAGVKTVVLFFQKGEATRRIWYYQLVPGRSMGKTNPLNDDDMAEFVELQRGFVTGPKSWIVDIATVDAKTFDLSVKNPNAPEAEAMRSPEEIIDAILARDAETAEILERIRGLL</sequence>
<dbReference type="GO" id="GO:0009307">
    <property type="term" value="P:DNA restriction-modification system"/>
    <property type="evidence" value="ECO:0007669"/>
    <property type="project" value="UniProtKB-KW"/>
</dbReference>
<keyword evidence="4" id="KW-0808">Transferase</keyword>
<evidence type="ECO:0000256" key="5">
    <source>
        <dbReference type="ARBA" id="ARBA00022691"/>
    </source>
</evidence>
<organism evidence="10 11">
    <name type="scientific">Rhodomicrobium vannielii (strain ATCC 17100 / DSM 162 / LMG 4299 / NCIMB 10020 / ATH 3.1.1)</name>
    <dbReference type="NCBI Taxonomy" id="648757"/>
    <lineage>
        <taxon>Bacteria</taxon>
        <taxon>Pseudomonadati</taxon>
        <taxon>Pseudomonadota</taxon>
        <taxon>Alphaproteobacteria</taxon>
        <taxon>Hyphomicrobiales</taxon>
        <taxon>Hyphomicrobiaceae</taxon>
        <taxon>Rhodomicrobium</taxon>
    </lineage>
</organism>
<dbReference type="PANTHER" id="PTHR42933">
    <property type="entry name" value="SLR6095 PROTEIN"/>
    <property type="match status" value="1"/>
</dbReference>
<comment type="similarity">
    <text evidence="1">Belongs to the N(4)/N(6)-methyltransferase family.</text>
</comment>
<dbReference type="STRING" id="648757.Rvan_3143"/>
<evidence type="ECO:0000256" key="4">
    <source>
        <dbReference type="ARBA" id="ARBA00022679"/>
    </source>
</evidence>
<dbReference type="Proteomes" id="UP000001399">
    <property type="component" value="Chromosome"/>
</dbReference>
<evidence type="ECO:0000256" key="7">
    <source>
        <dbReference type="ARBA" id="ARBA00047942"/>
    </source>
</evidence>
<dbReference type="RefSeq" id="WP_013420711.1">
    <property type="nucleotide sequence ID" value="NC_014664.1"/>
</dbReference>
<keyword evidence="3 10" id="KW-0489">Methyltransferase</keyword>